<sequence length="781" mass="89185">MTNVPPCSAVFQRAICPHPQLFEDEYKRCFPHCCPCHVDRGYCGSPVEVSVCFHPMDGIPFDESKVFIFARFETADEHKLPVEISTLQGLRSIPQNDPSVESPWIEGIRDQRQDSLTFMLNGEPYDKWYYHWESGSHKTQRSTKHVLRAYVLYQYQAMSTDQNEQSTDGPLDLLCIATSPPFTLASYRRSSLNISVTSASSPDSLKMSANHKAVPDLQDEADSSLSLGSSLYQVLKHIPEAFQEHTSKELRTRPFEADNNTVETHLLYGPSPMQKDHIDRYREFVAREGLQSWLLTPEHAALSDPLLHSQIQSREQRLVFHRTRYRDENQQIDANIDYQANNVRFESTNLFRNPMDESKCVILPAVLKPTGPHTVNILKEPFHQQQMDRRGVQLQQLTDLAIIHCFVSIVPISWIKEAANLELMTAKAIVKYWYYEPAEALHLSRLLLIVSTNEISDTSSVVTGALSHKAEEILRVLVEICIWTFAPENFELIKNLLTTCFPLLDGLPNRSSTNANIKRSLRENFLECVGRCWSKLDEFLQITFAKSSMICSVRGLSDTVLRVVYSDPMFEELRSELRGVLERLEVHFDDTDIYGSNSLFSNILGWRGFIAQVREGYSVQAEPSLLPHDNKWLRLICDGRVRVAPVAPNGMVSLLTGSPCVFGGDYMAHFLQQTPKEDDGCVDVRDASFISLEFYWWPLQQTNLEKETSLVAYRVVVTLRTTHQSNFCEARARFDRGVVNYDAIMAAPTPHLEMWTPSQRAGLAINWQLWLQVDGHYIIQP</sequence>
<name>A0A225VVQ5_9STRA</name>
<keyword evidence="2" id="KW-1185">Reference proteome</keyword>
<dbReference type="EMBL" id="NBNE01003084">
    <property type="protein sequence ID" value="OWZ08620.1"/>
    <property type="molecule type" value="Genomic_DNA"/>
</dbReference>
<evidence type="ECO:0000313" key="1">
    <source>
        <dbReference type="EMBL" id="OWZ08620.1"/>
    </source>
</evidence>
<proteinExistence type="predicted"/>
<reference evidence="2" key="1">
    <citation type="submission" date="2017-03" db="EMBL/GenBank/DDBJ databases">
        <title>Phytopthora megakarya and P. palmivora, two closely related causual agents of cacao black pod achieved similar genome size and gene model numbers by different mechanisms.</title>
        <authorList>
            <person name="Ali S."/>
            <person name="Shao J."/>
            <person name="Larry D.J."/>
            <person name="Kronmiller B."/>
            <person name="Shen D."/>
            <person name="Strem M.D."/>
            <person name="Melnick R.L."/>
            <person name="Guiltinan M.J."/>
            <person name="Tyler B.M."/>
            <person name="Meinhardt L.W."/>
            <person name="Bailey B.A."/>
        </authorList>
    </citation>
    <scope>NUCLEOTIDE SEQUENCE [LARGE SCALE GENOMIC DNA]</scope>
    <source>
        <strain evidence="2">zdho120</strain>
    </source>
</reference>
<dbReference type="Proteomes" id="UP000198211">
    <property type="component" value="Unassembled WGS sequence"/>
</dbReference>
<gene>
    <name evidence="1" type="ORF">PHMEG_00018804</name>
</gene>
<evidence type="ECO:0000313" key="2">
    <source>
        <dbReference type="Proteomes" id="UP000198211"/>
    </source>
</evidence>
<accession>A0A225VVQ5</accession>
<comment type="caution">
    <text evidence="1">The sequence shown here is derived from an EMBL/GenBank/DDBJ whole genome shotgun (WGS) entry which is preliminary data.</text>
</comment>
<dbReference type="OrthoDB" id="89462at2759"/>
<protein>
    <submittedName>
        <fullName evidence="1">Uncharacterized protein</fullName>
    </submittedName>
</protein>
<dbReference type="AlphaFoldDB" id="A0A225VVQ5"/>
<organism evidence="1 2">
    <name type="scientific">Phytophthora megakarya</name>
    <dbReference type="NCBI Taxonomy" id="4795"/>
    <lineage>
        <taxon>Eukaryota</taxon>
        <taxon>Sar</taxon>
        <taxon>Stramenopiles</taxon>
        <taxon>Oomycota</taxon>
        <taxon>Peronosporomycetes</taxon>
        <taxon>Peronosporales</taxon>
        <taxon>Peronosporaceae</taxon>
        <taxon>Phytophthora</taxon>
    </lineage>
</organism>